<dbReference type="SUPFAM" id="SSF54236">
    <property type="entry name" value="Ubiquitin-like"/>
    <property type="match status" value="1"/>
</dbReference>
<dbReference type="EMBL" id="JAZHXJ010000024">
    <property type="protein sequence ID" value="KAL1881391.1"/>
    <property type="molecule type" value="Genomic_DNA"/>
</dbReference>
<dbReference type="InterPro" id="IPR000626">
    <property type="entry name" value="Ubiquitin-like_dom"/>
</dbReference>
<proteinExistence type="predicted"/>
<dbReference type="PANTHER" id="PTHR28049:SF1">
    <property type="entry name" value="DSC E3 UBIQUITIN LIGASE COMPLEX SUBUNIT 3"/>
    <property type="match status" value="1"/>
</dbReference>
<feature type="domain" description="Ubiquitin-like" evidence="3">
    <location>
        <begin position="55"/>
        <end position="119"/>
    </location>
</feature>
<evidence type="ECO:0000256" key="1">
    <source>
        <dbReference type="SAM" id="MobiDB-lite"/>
    </source>
</evidence>
<feature type="region of interest" description="Disordered" evidence="1">
    <location>
        <begin position="330"/>
        <end position="349"/>
    </location>
</feature>
<dbReference type="Pfam" id="PF13373">
    <property type="entry name" value="Dsc3_C"/>
    <property type="match status" value="1"/>
</dbReference>
<dbReference type="Pfam" id="PF10302">
    <property type="entry name" value="Dsc3_N"/>
    <property type="match status" value="1"/>
</dbReference>
<name>A0ABR3XZE6_9PEZI</name>
<dbReference type="InterPro" id="IPR025390">
    <property type="entry name" value="Dsc3_C"/>
</dbReference>
<feature type="compositionally biased region" description="Polar residues" evidence="1">
    <location>
        <begin position="21"/>
        <end position="42"/>
    </location>
</feature>
<sequence>MSDGGSSSSPSERPSLPNPQLPSSEPRSRPASTATRPLSQRNQQAPPPAPAQQPLHLTIRFSASLPDLELDILTPDQTTVVSLKHLIRSRLPASNNNASRRLRFIHSGKILPDNAVLSSVLKALPPPPRADRGSASPSSRPDPHGKGKHVEGRLPSAAALQRIYVNCSIGDVLSDDELEAEARAAAAPVPPQQPRTGVPLPLSSVGATGPSAQRAIPSTRGALSGHVAGTISATSGMRTSAADGASAATQGVPALGGYDGRSSTANATSTPRGFDRLLAAGFTPAEVNQLRLQFRSIQASRHTPDTMPSPDTLRSMEDAWIDNNNDAGTGIRGGIGEDGSGGGTGTAADGGDDGFGVAGLVDVLIKGMMIGFFFPLGSIGWLIREEGLWSSRWQVFVSFGFILSLTIGMIRAISSDR</sequence>
<dbReference type="InterPro" id="IPR045226">
    <property type="entry name" value="Dsc3"/>
</dbReference>
<feature type="region of interest" description="Disordered" evidence="1">
    <location>
        <begin position="1"/>
        <end position="54"/>
    </location>
</feature>
<dbReference type="PANTHER" id="PTHR28049">
    <property type="entry name" value="TRANSMEMBRANE PROTEIN YOR223W"/>
    <property type="match status" value="1"/>
</dbReference>
<organism evidence="4 5">
    <name type="scientific">Phialemonium thermophilum</name>
    <dbReference type="NCBI Taxonomy" id="223376"/>
    <lineage>
        <taxon>Eukaryota</taxon>
        <taxon>Fungi</taxon>
        <taxon>Dikarya</taxon>
        <taxon>Ascomycota</taxon>
        <taxon>Pezizomycotina</taxon>
        <taxon>Sordariomycetes</taxon>
        <taxon>Sordariomycetidae</taxon>
        <taxon>Cephalothecales</taxon>
        <taxon>Cephalothecaceae</taxon>
        <taxon>Phialemonium</taxon>
    </lineage>
</organism>
<keyword evidence="5" id="KW-1185">Reference proteome</keyword>
<evidence type="ECO:0000313" key="4">
    <source>
        <dbReference type="EMBL" id="KAL1881391.1"/>
    </source>
</evidence>
<feature type="compositionally biased region" description="Low complexity" evidence="1">
    <location>
        <begin position="1"/>
        <end position="15"/>
    </location>
</feature>
<evidence type="ECO:0000313" key="5">
    <source>
        <dbReference type="Proteomes" id="UP001586593"/>
    </source>
</evidence>
<dbReference type="InterPro" id="IPR019413">
    <property type="entry name" value="Dsc3_ub-like_dom"/>
</dbReference>
<dbReference type="InterPro" id="IPR029071">
    <property type="entry name" value="Ubiquitin-like_domsf"/>
</dbReference>
<accession>A0ABR3XZE6</accession>
<feature type="region of interest" description="Disordered" evidence="1">
    <location>
        <begin position="122"/>
        <end position="151"/>
    </location>
</feature>
<evidence type="ECO:0000259" key="3">
    <source>
        <dbReference type="PROSITE" id="PS50053"/>
    </source>
</evidence>
<evidence type="ECO:0000256" key="2">
    <source>
        <dbReference type="SAM" id="Phobius"/>
    </source>
</evidence>
<protein>
    <recommendedName>
        <fullName evidence="3">Ubiquitin-like domain-containing protein</fullName>
    </recommendedName>
</protein>
<comment type="caution">
    <text evidence="4">The sequence shown here is derived from an EMBL/GenBank/DDBJ whole genome shotgun (WGS) entry which is preliminary data.</text>
</comment>
<keyword evidence="2" id="KW-0472">Membrane</keyword>
<feature type="transmembrane region" description="Helical" evidence="2">
    <location>
        <begin position="363"/>
        <end position="383"/>
    </location>
</feature>
<keyword evidence="2" id="KW-0812">Transmembrane</keyword>
<gene>
    <name evidence="4" type="ORF">VTK73DRAFT_4151</name>
</gene>
<feature type="transmembrane region" description="Helical" evidence="2">
    <location>
        <begin position="395"/>
        <end position="414"/>
    </location>
</feature>
<feature type="compositionally biased region" description="Gly residues" evidence="1">
    <location>
        <begin position="330"/>
        <end position="345"/>
    </location>
</feature>
<feature type="compositionally biased region" description="Basic and acidic residues" evidence="1">
    <location>
        <begin position="141"/>
        <end position="151"/>
    </location>
</feature>
<dbReference type="PROSITE" id="PS50053">
    <property type="entry name" value="UBIQUITIN_2"/>
    <property type="match status" value="1"/>
</dbReference>
<dbReference type="Gene3D" id="3.10.20.90">
    <property type="entry name" value="Phosphatidylinositol 3-kinase Catalytic Subunit, Chain A, domain 1"/>
    <property type="match status" value="1"/>
</dbReference>
<keyword evidence="2" id="KW-1133">Transmembrane helix</keyword>
<dbReference type="Proteomes" id="UP001586593">
    <property type="component" value="Unassembled WGS sequence"/>
</dbReference>
<reference evidence="4 5" key="1">
    <citation type="journal article" date="2024" name="Commun. Biol.">
        <title>Comparative genomic analysis of thermophilic fungi reveals convergent evolutionary adaptations and gene losses.</title>
        <authorList>
            <person name="Steindorff A.S."/>
            <person name="Aguilar-Pontes M.V."/>
            <person name="Robinson A.J."/>
            <person name="Andreopoulos B."/>
            <person name="LaButti K."/>
            <person name="Kuo A."/>
            <person name="Mondo S."/>
            <person name="Riley R."/>
            <person name="Otillar R."/>
            <person name="Haridas S."/>
            <person name="Lipzen A."/>
            <person name="Grimwood J."/>
            <person name="Schmutz J."/>
            <person name="Clum A."/>
            <person name="Reid I.D."/>
            <person name="Moisan M.C."/>
            <person name="Butler G."/>
            <person name="Nguyen T.T.M."/>
            <person name="Dewar K."/>
            <person name="Conant G."/>
            <person name="Drula E."/>
            <person name="Henrissat B."/>
            <person name="Hansel C."/>
            <person name="Singer S."/>
            <person name="Hutchinson M.I."/>
            <person name="de Vries R.P."/>
            <person name="Natvig D.O."/>
            <person name="Powell A.J."/>
            <person name="Tsang A."/>
            <person name="Grigoriev I.V."/>
        </authorList>
    </citation>
    <scope>NUCLEOTIDE SEQUENCE [LARGE SCALE GENOMIC DNA]</scope>
    <source>
        <strain evidence="4 5">ATCC 24622</strain>
    </source>
</reference>